<evidence type="ECO:0000256" key="1">
    <source>
        <dbReference type="SAM" id="MobiDB-lite"/>
    </source>
</evidence>
<feature type="region of interest" description="Disordered" evidence="1">
    <location>
        <begin position="52"/>
        <end position="73"/>
    </location>
</feature>
<proteinExistence type="predicted"/>
<dbReference type="RefSeq" id="WP_090026942.1">
    <property type="nucleotide sequence ID" value="NZ_FOVD01000008.1"/>
</dbReference>
<dbReference type="EMBL" id="FOVD01000008">
    <property type="protein sequence ID" value="SFN79695.1"/>
    <property type="molecule type" value="Genomic_DNA"/>
</dbReference>
<evidence type="ECO:0000313" key="3">
    <source>
        <dbReference type="EMBL" id="SFN79695.1"/>
    </source>
</evidence>
<keyword evidence="4" id="KW-1185">Reference proteome</keyword>
<feature type="chain" id="PRO_5011516004" description="DUF4397 domain-containing protein" evidence="2">
    <location>
        <begin position="23"/>
        <end position="254"/>
    </location>
</feature>
<gene>
    <name evidence="3" type="ORF">SAMN05421594_4266</name>
</gene>
<dbReference type="Proteomes" id="UP000198769">
    <property type="component" value="Unassembled WGS sequence"/>
</dbReference>
<protein>
    <recommendedName>
        <fullName evidence="5">DUF4397 domain-containing protein</fullName>
    </recommendedName>
</protein>
<reference evidence="4" key="1">
    <citation type="submission" date="2016-10" db="EMBL/GenBank/DDBJ databases">
        <authorList>
            <person name="Varghese N."/>
            <person name="Submissions S."/>
        </authorList>
    </citation>
    <scope>NUCLEOTIDE SEQUENCE [LARGE SCALE GENOMIC DNA]</scope>
    <source>
        <strain evidence="4">DSM 25575</strain>
    </source>
</reference>
<keyword evidence="2" id="KW-0732">Signal</keyword>
<feature type="compositionally biased region" description="Low complexity" evidence="1">
    <location>
        <begin position="52"/>
        <end position="63"/>
    </location>
</feature>
<organism evidence="3 4">
    <name type="scientific">Chryseobacterium oleae</name>
    <dbReference type="NCBI Taxonomy" id="491207"/>
    <lineage>
        <taxon>Bacteria</taxon>
        <taxon>Pseudomonadati</taxon>
        <taxon>Bacteroidota</taxon>
        <taxon>Flavobacteriia</taxon>
        <taxon>Flavobacteriales</taxon>
        <taxon>Weeksellaceae</taxon>
        <taxon>Chryseobacterium group</taxon>
        <taxon>Chryseobacterium</taxon>
    </lineage>
</organism>
<name>A0A1I5BYC7_CHROL</name>
<sequence>MKAKLRILGILCTTLTCSTAYAQVGIQTETPKRTLHVNGSLQVTNEVNVGGTANTAGSAGTSGQVLTSKGSGVPPEWQATDALKGSVANSIYIQGTTALNVPRNTVADVPGVTTTITVPAGKTQLALFLILGYAHRTVTLNDAATQGVFTLLQNGTKISSAYTSSVSSPSRIVNVNPNGTFNSAPPNTQALANLPIPVSFFKAVPLTAGTYTFKVQYSSWFGDQTVNYNPSDYIGYNNDNEAMLTKMQVFIFNN</sequence>
<feature type="signal peptide" evidence="2">
    <location>
        <begin position="1"/>
        <end position="22"/>
    </location>
</feature>
<accession>A0A1I5BYC7</accession>
<dbReference type="AlphaFoldDB" id="A0A1I5BYC7"/>
<evidence type="ECO:0000313" key="4">
    <source>
        <dbReference type="Proteomes" id="UP000198769"/>
    </source>
</evidence>
<dbReference type="OrthoDB" id="1274677at2"/>
<evidence type="ECO:0000256" key="2">
    <source>
        <dbReference type="SAM" id="SignalP"/>
    </source>
</evidence>
<evidence type="ECO:0008006" key="5">
    <source>
        <dbReference type="Google" id="ProtNLM"/>
    </source>
</evidence>